<evidence type="ECO:0000313" key="3">
    <source>
        <dbReference type="Proteomes" id="UP000214720"/>
    </source>
</evidence>
<dbReference type="Proteomes" id="UP000214720">
    <property type="component" value="Unassembled WGS sequence"/>
</dbReference>
<dbReference type="AlphaFoldDB" id="A0A226WLL3"/>
<feature type="transmembrane region" description="Helical" evidence="1">
    <location>
        <begin position="7"/>
        <end position="29"/>
    </location>
</feature>
<feature type="transmembrane region" description="Helical" evidence="1">
    <location>
        <begin position="231"/>
        <end position="254"/>
    </location>
</feature>
<sequence length="335" mass="36052">MREKQLLLGISAAIFAAFAWSLNFIAPYVTGAYSIYDLAVCRFMMSGVLGLAILFALRGRGPRLTFVDWIVAAWLGLIGYVGYFLTIMIAVLYAGPIIPPAFVALVPVVLAIVANLGSRGIRWRSLALPLVLATTGLLLLNAANILHLAQRSAGSTRSIGIGIVFSIAAVSLWTLFGVSNEAALRSRPGMDARIWTALMMIAGSIEIVAFVPVGLSLGLFRFVQVGFDWNLFWPIFASALVLAAVGSIGGSWAWTIASQRLPLGLAGQLIATETIFATSFGLFAHRRWPTWSEVLGITVLLIGVVSAIRTFHRQSWTTPKHAGEVLVRVAENPEG</sequence>
<gene>
    <name evidence="2" type="ORF">BSU04_45740</name>
</gene>
<dbReference type="InterPro" id="IPR037185">
    <property type="entry name" value="EmrE-like"/>
</dbReference>
<feature type="transmembrane region" description="Helical" evidence="1">
    <location>
        <begin position="126"/>
        <end position="146"/>
    </location>
</feature>
<proteinExistence type="predicted"/>
<comment type="caution">
    <text evidence="2">The sequence shown here is derived from an EMBL/GenBank/DDBJ whole genome shotgun (WGS) entry which is preliminary data.</text>
</comment>
<dbReference type="RefSeq" id="WP_089166377.1">
    <property type="nucleotide sequence ID" value="NZ_MTHB01000300.1"/>
</dbReference>
<feature type="transmembrane region" description="Helical" evidence="1">
    <location>
        <begin position="69"/>
        <end position="91"/>
    </location>
</feature>
<feature type="transmembrane region" description="Helical" evidence="1">
    <location>
        <begin position="261"/>
        <end position="284"/>
    </location>
</feature>
<feature type="transmembrane region" description="Helical" evidence="1">
    <location>
        <begin position="97"/>
        <end position="114"/>
    </location>
</feature>
<dbReference type="SUPFAM" id="SSF103481">
    <property type="entry name" value="Multidrug resistance efflux transporter EmrE"/>
    <property type="match status" value="1"/>
</dbReference>
<protein>
    <submittedName>
        <fullName evidence="2">Integral membrane protein</fullName>
    </submittedName>
</protein>
<accession>A0A226WLL3</accession>
<keyword evidence="1" id="KW-0472">Membrane</keyword>
<keyword evidence="1" id="KW-1133">Transmembrane helix</keyword>
<evidence type="ECO:0000313" key="2">
    <source>
        <dbReference type="EMBL" id="OXC71699.1"/>
    </source>
</evidence>
<feature type="transmembrane region" description="Helical" evidence="1">
    <location>
        <begin position="35"/>
        <end position="57"/>
    </location>
</feature>
<feature type="transmembrane region" description="Helical" evidence="1">
    <location>
        <begin position="197"/>
        <end position="219"/>
    </location>
</feature>
<evidence type="ECO:0000256" key="1">
    <source>
        <dbReference type="SAM" id="Phobius"/>
    </source>
</evidence>
<feature type="transmembrane region" description="Helical" evidence="1">
    <location>
        <begin position="290"/>
        <end position="311"/>
    </location>
</feature>
<organism evidence="2 3">
    <name type="scientific">Caballeronia sordidicola</name>
    <name type="common">Burkholderia sordidicola</name>
    <dbReference type="NCBI Taxonomy" id="196367"/>
    <lineage>
        <taxon>Bacteria</taxon>
        <taxon>Pseudomonadati</taxon>
        <taxon>Pseudomonadota</taxon>
        <taxon>Betaproteobacteria</taxon>
        <taxon>Burkholderiales</taxon>
        <taxon>Burkholderiaceae</taxon>
        <taxon>Caballeronia</taxon>
    </lineage>
</organism>
<keyword evidence="1" id="KW-0812">Transmembrane</keyword>
<feature type="transmembrane region" description="Helical" evidence="1">
    <location>
        <begin position="158"/>
        <end position="176"/>
    </location>
</feature>
<reference evidence="3" key="1">
    <citation type="submission" date="2017-01" db="EMBL/GenBank/DDBJ databases">
        <title>Genome Analysis of Deinococcus marmoris KOPRI26562.</title>
        <authorList>
            <person name="Kim J.H."/>
            <person name="Oh H.-M."/>
        </authorList>
    </citation>
    <scope>NUCLEOTIDE SEQUENCE [LARGE SCALE GENOMIC DNA]</scope>
    <source>
        <strain evidence="3">PAMC 26633</strain>
    </source>
</reference>
<name>A0A226WLL3_CABSO</name>
<dbReference type="EMBL" id="MTHB01000300">
    <property type="protein sequence ID" value="OXC71699.1"/>
    <property type="molecule type" value="Genomic_DNA"/>
</dbReference>